<dbReference type="RefSeq" id="WP_338097755.1">
    <property type="nucleotide sequence ID" value="NZ_CP131061.1"/>
</dbReference>
<dbReference type="SUPFAM" id="SSF69819">
    <property type="entry name" value="MTH1598-like"/>
    <property type="match status" value="1"/>
</dbReference>
<keyword evidence="3" id="KW-0479">Metal-binding</keyword>
<dbReference type="EMBL" id="CP131061">
    <property type="protein sequence ID" value="WNY27797.1"/>
    <property type="molecule type" value="Genomic_DNA"/>
</dbReference>
<sequence length="152" mass="17133">MTSDSGKSANHPPFIYLDHIADTRFIAYGFSLENVFENSALAMLNVIADISGLSHEVEFQAEIFAPELEDLLVRFLSEILFLFDAKETLFGTVRVNALRKKEDGWIVSFQVFGEPVDSSKQNFRTEVKAVTYNGIRVEKTAFGFETEVVLDL</sequence>
<comment type="similarity">
    <text evidence="1">Belongs to the archease family.</text>
</comment>
<dbReference type="AlphaFoldDB" id="A0AA96VK02"/>
<evidence type="ECO:0000256" key="4">
    <source>
        <dbReference type="ARBA" id="ARBA00022837"/>
    </source>
</evidence>
<dbReference type="InterPro" id="IPR002804">
    <property type="entry name" value="Archease"/>
</dbReference>
<dbReference type="GO" id="GO:0008033">
    <property type="term" value="P:tRNA processing"/>
    <property type="evidence" value="ECO:0007669"/>
    <property type="project" value="UniProtKB-KW"/>
</dbReference>
<evidence type="ECO:0000256" key="3">
    <source>
        <dbReference type="ARBA" id="ARBA00022723"/>
    </source>
</evidence>
<name>A0AA96VK02_9EURY</name>
<dbReference type="GO" id="GO:0046872">
    <property type="term" value="F:metal ion binding"/>
    <property type="evidence" value="ECO:0007669"/>
    <property type="project" value="UniProtKB-KW"/>
</dbReference>
<dbReference type="Pfam" id="PF01951">
    <property type="entry name" value="Archease"/>
    <property type="match status" value="1"/>
</dbReference>
<proteinExistence type="inferred from homology"/>
<dbReference type="PANTHER" id="PTHR12682">
    <property type="entry name" value="ARCHEASE"/>
    <property type="match status" value="1"/>
</dbReference>
<evidence type="ECO:0000313" key="7">
    <source>
        <dbReference type="Proteomes" id="UP001304970"/>
    </source>
</evidence>
<evidence type="ECO:0000256" key="1">
    <source>
        <dbReference type="ARBA" id="ARBA00007963"/>
    </source>
</evidence>
<dbReference type="PANTHER" id="PTHR12682:SF11">
    <property type="entry name" value="PROTEIN ARCHEASE"/>
    <property type="match status" value="1"/>
</dbReference>
<keyword evidence="7" id="KW-1185">Reference proteome</keyword>
<accession>A0AA96VK02</accession>
<dbReference type="GeneID" id="89229035"/>
<protein>
    <submittedName>
        <fullName evidence="6">Protein archease</fullName>
    </submittedName>
</protein>
<evidence type="ECO:0000313" key="6">
    <source>
        <dbReference type="EMBL" id="WNY27797.1"/>
    </source>
</evidence>
<keyword evidence="2" id="KW-0819">tRNA processing</keyword>
<keyword evidence="4" id="KW-0106">Calcium</keyword>
<gene>
    <name evidence="6" type="ORF">MsAm2_16100</name>
</gene>
<dbReference type="Gene3D" id="3.55.10.10">
    <property type="entry name" value="Archease domain"/>
    <property type="match status" value="1"/>
</dbReference>
<evidence type="ECO:0000256" key="2">
    <source>
        <dbReference type="ARBA" id="ARBA00022694"/>
    </source>
</evidence>
<reference evidence="6 7" key="1">
    <citation type="submission" date="2023-07" db="EMBL/GenBank/DDBJ databases">
        <title>Closed genome sequence of Methanosarcinaceae archaeon Am2.</title>
        <authorList>
            <person name="Poehlein A."/>
            <person name="Protasov E."/>
            <person name="Platt K."/>
            <person name="Reeh H."/>
            <person name="Daniel R."/>
            <person name="Brune A."/>
        </authorList>
    </citation>
    <scope>NUCLEOTIDE SEQUENCE [LARGE SCALE GENOMIC DNA]</scope>
    <source>
        <strain evidence="6 7">Am2</strain>
    </source>
</reference>
<organism evidence="6 7">
    <name type="scientific">Methanolapillus ohkumae</name>
    <dbReference type="NCBI Taxonomy" id="3028298"/>
    <lineage>
        <taxon>Archaea</taxon>
        <taxon>Methanobacteriati</taxon>
        <taxon>Methanobacteriota</taxon>
        <taxon>Stenosarchaea group</taxon>
        <taxon>Methanomicrobia</taxon>
        <taxon>Methanosarcinales</taxon>
        <taxon>Methanosarcinaceae</taxon>
        <taxon>Methanolapillus</taxon>
    </lineage>
</organism>
<feature type="domain" description="Archease" evidence="5">
    <location>
        <begin position="14"/>
        <end position="152"/>
    </location>
</feature>
<evidence type="ECO:0000259" key="5">
    <source>
        <dbReference type="Pfam" id="PF01951"/>
    </source>
</evidence>
<dbReference type="InterPro" id="IPR036820">
    <property type="entry name" value="Archease_dom_sf"/>
</dbReference>
<dbReference type="InterPro" id="IPR023572">
    <property type="entry name" value="Archease_dom"/>
</dbReference>
<dbReference type="Proteomes" id="UP001304970">
    <property type="component" value="Chromosome"/>
</dbReference>